<protein>
    <recommendedName>
        <fullName evidence="7 8">Chaperone protein DnaJ</fullName>
    </recommendedName>
</protein>
<feature type="binding site" evidence="8">
    <location>
        <position position="162"/>
    </location>
    <ligand>
        <name>Zn(2+)</name>
        <dbReference type="ChEBI" id="CHEBI:29105"/>
        <label>1</label>
    </ligand>
</feature>
<evidence type="ECO:0000256" key="9">
    <source>
        <dbReference type="PROSITE-ProRule" id="PRU00546"/>
    </source>
</evidence>
<feature type="zinc finger region" description="CR-type" evidence="9">
    <location>
        <begin position="146"/>
        <end position="228"/>
    </location>
</feature>
<dbReference type="Gene3D" id="2.10.230.10">
    <property type="entry name" value="Heat shock protein DnaJ, cysteine-rich domain"/>
    <property type="match status" value="1"/>
</dbReference>
<dbReference type="SUPFAM" id="SSF49493">
    <property type="entry name" value="HSP40/DnaJ peptide-binding domain"/>
    <property type="match status" value="2"/>
</dbReference>
<dbReference type="InterPro" id="IPR008971">
    <property type="entry name" value="HSP40/DnaJ_pept-bd"/>
</dbReference>
<comment type="similarity">
    <text evidence="6 8">Belongs to the DnaJ family.</text>
</comment>
<dbReference type="PROSITE" id="PS00636">
    <property type="entry name" value="DNAJ_1"/>
    <property type="match status" value="1"/>
</dbReference>
<dbReference type="GO" id="GO:0006260">
    <property type="term" value="P:DNA replication"/>
    <property type="evidence" value="ECO:0007669"/>
    <property type="project" value="UniProtKB-KW"/>
</dbReference>
<evidence type="ECO:0000256" key="3">
    <source>
        <dbReference type="ARBA" id="ARBA00022771"/>
    </source>
</evidence>
<evidence type="ECO:0000256" key="6">
    <source>
        <dbReference type="ARBA" id="ARBA00061004"/>
    </source>
</evidence>
<evidence type="ECO:0000256" key="2">
    <source>
        <dbReference type="ARBA" id="ARBA00022737"/>
    </source>
</evidence>
<dbReference type="AlphaFoldDB" id="A0A1G2MAD9"/>
<comment type="cofactor">
    <cofactor evidence="8">
        <name>Zn(2+)</name>
        <dbReference type="ChEBI" id="CHEBI:29105"/>
    </cofactor>
    <text evidence="8">Binds 2 Zn(2+) ions per monomer.</text>
</comment>
<sequence>MSKNYYELLGIQKTASKDDIKKAFRTMAHKYHPDKKGGDEAKFKEVNEAYSVLSDDKKRAEYDAYGRVFSGGGGGGAGPSGFEGGFEGFDFSDFASGKGFGQGGVEFDLGDIFSDFFGGRSPGGRQARGRDISIDVELSFAESVFGTDRRILLSKTSLCEVCKGSGAKAGTAMETCKTCNGKGKIHEARRSIFGSVQTTRVCPECQGQGKVPKEKCPHCHGAGVTKRQEEIAVRIPAGIEDGEVIRLGGAGEAIKGGSPGDLYVKVHAARHPHFRKEGNNLLMDFSIKLSSALLGDEYKIETLDGPITVKIPEGIHHGEILRVKGKGVPIERGRRGDLMIKIAIDLPSKLSREAKKLVEEMKKQGI</sequence>
<keyword evidence="3 8" id="KW-0863">Zinc-finger</keyword>
<dbReference type="GO" id="GO:0051082">
    <property type="term" value="F:unfolded protein binding"/>
    <property type="evidence" value="ECO:0007669"/>
    <property type="project" value="UniProtKB-UniRule"/>
</dbReference>
<keyword evidence="5 8" id="KW-0143">Chaperone</keyword>
<dbReference type="NCBIfam" id="TIGR02349">
    <property type="entry name" value="DnaJ_bact"/>
    <property type="match status" value="1"/>
</dbReference>
<dbReference type="Pfam" id="PF01556">
    <property type="entry name" value="DnaJ_C"/>
    <property type="match status" value="1"/>
</dbReference>
<organism evidence="12 13">
    <name type="scientific">Candidatus Taylorbacteria bacterium RIFCSPHIGHO2_01_FULL_51_15</name>
    <dbReference type="NCBI Taxonomy" id="1802304"/>
    <lineage>
        <taxon>Bacteria</taxon>
        <taxon>Candidatus Tayloriibacteriota</taxon>
    </lineage>
</organism>
<dbReference type="Proteomes" id="UP000178121">
    <property type="component" value="Unassembled WGS sequence"/>
</dbReference>
<comment type="domain">
    <text evidence="8">The J domain is necessary and sufficient to stimulate DnaK ATPase activity. Zinc center 1 plays an important role in the autonomous, DnaK-independent chaperone activity of DnaJ. Zinc center 2 is essential for interaction with DnaK and for DnaJ activity.</text>
</comment>
<dbReference type="InterPro" id="IPR002939">
    <property type="entry name" value="DnaJ_C"/>
</dbReference>
<dbReference type="PANTHER" id="PTHR43096:SF52">
    <property type="entry name" value="DNAJ HOMOLOG 1, MITOCHONDRIAL-RELATED"/>
    <property type="match status" value="1"/>
</dbReference>
<dbReference type="InterPro" id="IPR012724">
    <property type="entry name" value="DnaJ"/>
</dbReference>
<dbReference type="GO" id="GO:0005524">
    <property type="term" value="F:ATP binding"/>
    <property type="evidence" value="ECO:0007669"/>
    <property type="project" value="InterPro"/>
</dbReference>
<feature type="repeat" description="CXXCXGXG motif" evidence="8">
    <location>
        <begin position="159"/>
        <end position="166"/>
    </location>
</feature>
<dbReference type="GO" id="GO:0008270">
    <property type="term" value="F:zinc ion binding"/>
    <property type="evidence" value="ECO:0007669"/>
    <property type="project" value="UniProtKB-UniRule"/>
</dbReference>
<dbReference type="InterPro" id="IPR036410">
    <property type="entry name" value="HSP_DnaJ_Cys-rich_dom_sf"/>
</dbReference>
<feature type="binding site" evidence="8">
    <location>
        <position position="205"/>
    </location>
    <ligand>
        <name>Zn(2+)</name>
        <dbReference type="ChEBI" id="CHEBI:29105"/>
        <label>2</label>
    </ligand>
</feature>
<dbReference type="InterPro" id="IPR036869">
    <property type="entry name" value="J_dom_sf"/>
</dbReference>
<keyword evidence="8" id="KW-0346">Stress response</keyword>
<comment type="function">
    <text evidence="8">Participates actively in the response to hyperosmotic and heat shock by preventing the aggregation of stress-denatured proteins and by disaggregating proteins, also in an autonomous, DnaK-independent fashion. Unfolded proteins bind initially to DnaJ; upon interaction with the DnaJ-bound protein, DnaK hydrolyzes its bound ATP, resulting in the formation of a stable complex. GrpE releases ADP from DnaK; ATP binding to DnaK triggers the release of the substrate protein, thus completing the reaction cycle. Several rounds of ATP-dependent interactions between DnaJ, DnaK and GrpE are required for fully efficient folding. Also involved, together with DnaK and GrpE, in the DNA replication of plasmids through activation of initiation proteins.</text>
</comment>
<dbReference type="InterPro" id="IPR001623">
    <property type="entry name" value="DnaJ_domain"/>
</dbReference>
<dbReference type="PROSITE" id="PS50076">
    <property type="entry name" value="DNAJ_2"/>
    <property type="match status" value="1"/>
</dbReference>
<feature type="binding site" evidence="8">
    <location>
        <position position="219"/>
    </location>
    <ligand>
        <name>Zn(2+)</name>
        <dbReference type="ChEBI" id="CHEBI:29105"/>
        <label>1</label>
    </ligand>
</feature>
<keyword evidence="4 8" id="KW-0862">Zinc</keyword>
<evidence type="ECO:0000256" key="8">
    <source>
        <dbReference type="HAMAP-Rule" id="MF_01152"/>
    </source>
</evidence>
<dbReference type="CDD" id="cd10719">
    <property type="entry name" value="DnaJ_zf"/>
    <property type="match status" value="1"/>
</dbReference>
<evidence type="ECO:0000256" key="4">
    <source>
        <dbReference type="ARBA" id="ARBA00022833"/>
    </source>
</evidence>
<dbReference type="SMART" id="SM00271">
    <property type="entry name" value="DnaJ"/>
    <property type="match status" value="1"/>
</dbReference>
<feature type="binding site" evidence="8">
    <location>
        <position position="179"/>
    </location>
    <ligand>
        <name>Zn(2+)</name>
        <dbReference type="ChEBI" id="CHEBI:29105"/>
        <label>2</label>
    </ligand>
</feature>
<feature type="repeat" description="CXXCXGXG motif" evidence="8">
    <location>
        <begin position="216"/>
        <end position="223"/>
    </location>
</feature>
<keyword evidence="8" id="KW-0963">Cytoplasm</keyword>
<comment type="subcellular location">
    <subcellularLocation>
        <location evidence="8">Cytoplasm</location>
    </subcellularLocation>
</comment>
<dbReference type="InterPro" id="IPR001305">
    <property type="entry name" value="HSP_DnaJ_Cys-rich_dom"/>
</dbReference>
<dbReference type="FunFam" id="2.60.260.20:FF:000005">
    <property type="entry name" value="Chaperone protein dnaJ 1, mitochondrial"/>
    <property type="match status" value="1"/>
</dbReference>
<evidence type="ECO:0000313" key="12">
    <source>
        <dbReference type="EMBL" id="OHA20856.1"/>
    </source>
</evidence>
<feature type="domain" description="J" evidence="10">
    <location>
        <begin position="4"/>
        <end position="66"/>
    </location>
</feature>
<keyword evidence="8" id="KW-0235">DNA replication</keyword>
<evidence type="ECO:0000256" key="7">
    <source>
        <dbReference type="ARBA" id="ARBA00067609"/>
    </source>
</evidence>
<feature type="domain" description="CR-type" evidence="11">
    <location>
        <begin position="146"/>
        <end position="228"/>
    </location>
</feature>
<evidence type="ECO:0000259" key="10">
    <source>
        <dbReference type="PROSITE" id="PS50076"/>
    </source>
</evidence>
<evidence type="ECO:0000313" key="13">
    <source>
        <dbReference type="Proteomes" id="UP000178121"/>
    </source>
</evidence>
<comment type="caution">
    <text evidence="12">The sequence shown here is derived from an EMBL/GenBank/DDBJ whole genome shotgun (WGS) entry which is preliminary data.</text>
</comment>
<feature type="repeat" description="CXXCXGXG motif" evidence="8">
    <location>
        <begin position="202"/>
        <end position="209"/>
    </location>
</feature>
<dbReference type="SUPFAM" id="SSF57938">
    <property type="entry name" value="DnaJ/Hsp40 cysteine-rich domain"/>
    <property type="match status" value="1"/>
</dbReference>
<dbReference type="GO" id="GO:0042026">
    <property type="term" value="P:protein refolding"/>
    <property type="evidence" value="ECO:0007669"/>
    <property type="project" value="TreeGrafter"/>
</dbReference>
<dbReference type="CDD" id="cd06257">
    <property type="entry name" value="DnaJ"/>
    <property type="match status" value="1"/>
</dbReference>
<dbReference type="PANTHER" id="PTHR43096">
    <property type="entry name" value="DNAJ HOMOLOG 1, MITOCHONDRIAL-RELATED"/>
    <property type="match status" value="1"/>
</dbReference>
<feature type="binding site" evidence="8">
    <location>
        <position position="176"/>
    </location>
    <ligand>
        <name>Zn(2+)</name>
        <dbReference type="ChEBI" id="CHEBI:29105"/>
        <label>2</label>
    </ligand>
</feature>
<dbReference type="Gene3D" id="1.10.287.110">
    <property type="entry name" value="DnaJ domain"/>
    <property type="match status" value="1"/>
</dbReference>
<reference evidence="12 13" key="1">
    <citation type="journal article" date="2016" name="Nat. Commun.">
        <title>Thousands of microbial genomes shed light on interconnected biogeochemical processes in an aquifer system.</title>
        <authorList>
            <person name="Anantharaman K."/>
            <person name="Brown C.T."/>
            <person name="Hug L.A."/>
            <person name="Sharon I."/>
            <person name="Castelle C.J."/>
            <person name="Probst A.J."/>
            <person name="Thomas B.C."/>
            <person name="Singh A."/>
            <person name="Wilkins M.J."/>
            <person name="Karaoz U."/>
            <person name="Brodie E.L."/>
            <person name="Williams K.H."/>
            <person name="Hubbard S.S."/>
            <person name="Banfield J.F."/>
        </authorList>
    </citation>
    <scope>NUCLEOTIDE SEQUENCE [LARGE SCALE GENOMIC DNA]</scope>
</reference>
<feature type="binding site" evidence="8">
    <location>
        <position position="216"/>
    </location>
    <ligand>
        <name>Zn(2+)</name>
        <dbReference type="ChEBI" id="CHEBI:29105"/>
        <label>1</label>
    </ligand>
</feature>
<dbReference type="GO" id="GO:0031072">
    <property type="term" value="F:heat shock protein binding"/>
    <property type="evidence" value="ECO:0007669"/>
    <property type="project" value="InterPro"/>
</dbReference>
<evidence type="ECO:0000256" key="1">
    <source>
        <dbReference type="ARBA" id="ARBA00022723"/>
    </source>
</evidence>
<dbReference type="FunFam" id="2.10.230.10:FF:000002">
    <property type="entry name" value="Molecular chaperone DnaJ"/>
    <property type="match status" value="1"/>
</dbReference>
<evidence type="ECO:0000256" key="5">
    <source>
        <dbReference type="ARBA" id="ARBA00023186"/>
    </source>
</evidence>
<dbReference type="GO" id="GO:0009408">
    <property type="term" value="P:response to heat"/>
    <property type="evidence" value="ECO:0007669"/>
    <property type="project" value="InterPro"/>
</dbReference>
<keyword evidence="1 8" id="KW-0479">Metal-binding</keyword>
<dbReference type="Pfam" id="PF00226">
    <property type="entry name" value="DnaJ"/>
    <property type="match status" value="1"/>
</dbReference>
<dbReference type="InterPro" id="IPR018253">
    <property type="entry name" value="DnaJ_domain_CS"/>
</dbReference>
<dbReference type="SUPFAM" id="SSF46565">
    <property type="entry name" value="Chaperone J-domain"/>
    <property type="match status" value="1"/>
</dbReference>
<dbReference type="PROSITE" id="PS51188">
    <property type="entry name" value="ZF_CR"/>
    <property type="match status" value="1"/>
</dbReference>
<feature type="binding site" evidence="8">
    <location>
        <position position="202"/>
    </location>
    <ligand>
        <name>Zn(2+)</name>
        <dbReference type="ChEBI" id="CHEBI:29105"/>
        <label>2</label>
    </ligand>
</feature>
<dbReference type="Pfam" id="PF00684">
    <property type="entry name" value="DnaJ_CXXCXGXG"/>
    <property type="match status" value="1"/>
</dbReference>
<comment type="subunit">
    <text evidence="8">Homodimer.</text>
</comment>
<dbReference type="GO" id="GO:0005737">
    <property type="term" value="C:cytoplasm"/>
    <property type="evidence" value="ECO:0007669"/>
    <property type="project" value="UniProtKB-SubCell"/>
</dbReference>
<keyword evidence="2 8" id="KW-0677">Repeat</keyword>
<dbReference type="Gene3D" id="2.60.260.20">
    <property type="entry name" value="Urease metallochaperone UreE, N-terminal domain"/>
    <property type="match status" value="2"/>
</dbReference>
<dbReference type="NCBIfam" id="NF008035">
    <property type="entry name" value="PRK10767.1"/>
    <property type="match status" value="1"/>
</dbReference>
<feature type="binding site" evidence="8">
    <location>
        <position position="159"/>
    </location>
    <ligand>
        <name>Zn(2+)</name>
        <dbReference type="ChEBI" id="CHEBI:29105"/>
        <label>1</label>
    </ligand>
</feature>
<name>A0A1G2MAD9_9BACT</name>
<gene>
    <name evidence="8" type="primary">dnaJ</name>
    <name evidence="12" type="ORF">A2849_04225</name>
</gene>
<dbReference type="HAMAP" id="MF_01152">
    <property type="entry name" value="DnaJ"/>
    <property type="match status" value="1"/>
</dbReference>
<feature type="repeat" description="CXXCXGXG motif" evidence="8">
    <location>
        <begin position="176"/>
        <end position="183"/>
    </location>
</feature>
<evidence type="ECO:0000259" key="11">
    <source>
        <dbReference type="PROSITE" id="PS51188"/>
    </source>
</evidence>
<accession>A0A1G2MAD9</accession>
<dbReference type="CDD" id="cd10747">
    <property type="entry name" value="DnaJ_C"/>
    <property type="match status" value="1"/>
</dbReference>
<proteinExistence type="inferred from homology"/>
<dbReference type="PRINTS" id="PR00625">
    <property type="entry name" value="JDOMAIN"/>
</dbReference>
<dbReference type="EMBL" id="MHRI01000020">
    <property type="protein sequence ID" value="OHA20856.1"/>
    <property type="molecule type" value="Genomic_DNA"/>
</dbReference>